<evidence type="ECO:0000313" key="1">
    <source>
        <dbReference type="EMBL" id="PMD63651.1"/>
    </source>
</evidence>
<dbReference type="OrthoDB" id="2423505at2759"/>
<keyword evidence="2" id="KW-1185">Reference proteome</keyword>
<dbReference type="AlphaFoldDB" id="A0A2J6TKV3"/>
<dbReference type="GO" id="GO:0020037">
    <property type="term" value="F:heme binding"/>
    <property type="evidence" value="ECO:0007669"/>
    <property type="project" value="InterPro"/>
</dbReference>
<dbReference type="InterPro" id="IPR036396">
    <property type="entry name" value="Cyt_P450_sf"/>
</dbReference>
<reference evidence="1 2" key="1">
    <citation type="submission" date="2016-04" db="EMBL/GenBank/DDBJ databases">
        <title>A degradative enzymes factory behind the ericoid mycorrhizal symbiosis.</title>
        <authorList>
            <consortium name="DOE Joint Genome Institute"/>
            <person name="Martino E."/>
            <person name="Morin E."/>
            <person name="Grelet G."/>
            <person name="Kuo A."/>
            <person name="Kohler A."/>
            <person name="Daghino S."/>
            <person name="Barry K."/>
            <person name="Choi C."/>
            <person name="Cichocki N."/>
            <person name="Clum A."/>
            <person name="Copeland A."/>
            <person name="Hainaut M."/>
            <person name="Haridas S."/>
            <person name="Labutti K."/>
            <person name="Lindquist E."/>
            <person name="Lipzen A."/>
            <person name="Khouja H.-R."/>
            <person name="Murat C."/>
            <person name="Ohm R."/>
            <person name="Olson A."/>
            <person name="Spatafora J."/>
            <person name="Veneault-Fourrey C."/>
            <person name="Henrissat B."/>
            <person name="Grigoriev I."/>
            <person name="Martin F."/>
            <person name="Perotto S."/>
        </authorList>
    </citation>
    <scope>NUCLEOTIDE SEQUENCE [LARGE SCALE GENOMIC DNA]</scope>
    <source>
        <strain evidence="1 2">E</strain>
    </source>
</reference>
<accession>A0A2J6TKV3</accession>
<dbReference type="RefSeq" id="XP_024740555.1">
    <property type="nucleotide sequence ID" value="XM_024879646.1"/>
</dbReference>
<protein>
    <recommendedName>
        <fullName evidence="3">Cytochrome P450</fullName>
    </recommendedName>
</protein>
<dbReference type="GO" id="GO:0005506">
    <property type="term" value="F:iron ion binding"/>
    <property type="evidence" value="ECO:0007669"/>
    <property type="project" value="InterPro"/>
</dbReference>
<dbReference type="Proteomes" id="UP000235371">
    <property type="component" value="Unassembled WGS sequence"/>
</dbReference>
<gene>
    <name evidence="1" type="ORF">K444DRAFT_609843</name>
</gene>
<dbReference type="SUPFAM" id="SSF48264">
    <property type="entry name" value="Cytochrome P450"/>
    <property type="match status" value="1"/>
</dbReference>
<dbReference type="InParanoid" id="A0A2J6TKV3"/>
<name>A0A2J6TKV3_9HELO</name>
<sequence length="83" mass="8940">MIEANLTSPEEALSHEQIIEDILQFIISGHETSTGPLTWTRYALAMNPSMLGRFLEDILSATKNGVTAWTSCGGGNGCILVCL</sequence>
<dbReference type="Gene3D" id="1.10.630.10">
    <property type="entry name" value="Cytochrome P450"/>
    <property type="match status" value="1"/>
</dbReference>
<dbReference type="GO" id="GO:0016705">
    <property type="term" value="F:oxidoreductase activity, acting on paired donors, with incorporation or reduction of molecular oxygen"/>
    <property type="evidence" value="ECO:0007669"/>
    <property type="project" value="InterPro"/>
</dbReference>
<evidence type="ECO:0000313" key="2">
    <source>
        <dbReference type="Proteomes" id="UP000235371"/>
    </source>
</evidence>
<dbReference type="GeneID" id="36587723"/>
<proteinExistence type="predicted"/>
<dbReference type="GO" id="GO:0004497">
    <property type="term" value="F:monooxygenase activity"/>
    <property type="evidence" value="ECO:0007669"/>
    <property type="project" value="InterPro"/>
</dbReference>
<organism evidence="1 2">
    <name type="scientific">Hyaloscypha bicolor E</name>
    <dbReference type="NCBI Taxonomy" id="1095630"/>
    <lineage>
        <taxon>Eukaryota</taxon>
        <taxon>Fungi</taxon>
        <taxon>Dikarya</taxon>
        <taxon>Ascomycota</taxon>
        <taxon>Pezizomycotina</taxon>
        <taxon>Leotiomycetes</taxon>
        <taxon>Helotiales</taxon>
        <taxon>Hyaloscyphaceae</taxon>
        <taxon>Hyaloscypha</taxon>
        <taxon>Hyaloscypha bicolor</taxon>
    </lineage>
</organism>
<dbReference type="InterPro" id="IPR001128">
    <property type="entry name" value="Cyt_P450"/>
</dbReference>
<evidence type="ECO:0008006" key="3">
    <source>
        <dbReference type="Google" id="ProtNLM"/>
    </source>
</evidence>
<dbReference type="EMBL" id="KZ613780">
    <property type="protein sequence ID" value="PMD63651.1"/>
    <property type="molecule type" value="Genomic_DNA"/>
</dbReference>
<dbReference type="Pfam" id="PF00067">
    <property type="entry name" value="p450"/>
    <property type="match status" value="1"/>
</dbReference>